<name>A0A6B9ZBT2_9BACT</name>
<evidence type="ECO:0000313" key="1">
    <source>
        <dbReference type="EMBL" id="QHS58053.1"/>
    </source>
</evidence>
<dbReference type="InterPro" id="IPR032721">
    <property type="entry name" value="Toxin-deaminase"/>
</dbReference>
<dbReference type="EMBL" id="CP048113">
    <property type="protein sequence ID" value="QHS58053.1"/>
    <property type="molecule type" value="Genomic_DNA"/>
</dbReference>
<reference evidence="1 2" key="1">
    <citation type="submission" date="2020-01" db="EMBL/GenBank/DDBJ databases">
        <title>Complete genome sequence of Chitinophaga sp. H33E-04 isolated from quinoa roots.</title>
        <authorList>
            <person name="Weon H.-Y."/>
            <person name="Lee S.A."/>
        </authorList>
    </citation>
    <scope>NUCLEOTIDE SEQUENCE [LARGE SCALE GENOMIC DNA]</scope>
    <source>
        <strain evidence="1 2">H33E-04</strain>
    </source>
</reference>
<evidence type="ECO:0008006" key="3">
    <source>
        <dbReference type="Google" id="ProtNLM"/>
    </source>
</evidence>
<dbReference type="NCBIfam" id="TIGR03696">
    <property type="entry name" value="Rhs_assc_core"/>
    <property type="match status" value="1"/>
</dbReference>
<dbReference type="InterPro" id="IPR022385">
    <property type="entry name" value="Rhs_assc_core"/>
</dbReference>
<organism evidence="1 2">
    <name type="scientific">Chitinophaga agri</name>
    <dbReference type="NCBI Taxonomy" id="2703787"/>
    <lineage>
        <taxon>Bacteria</taxon>
        <taxon>Pseudomonadati</taxon>
        <taxon>Bacteroidota</taxon>
        <taxon>Chitinophagia</taxon>
        <taxon>Chitinophagales</taxon>
        <taxon>Chitinophagaceae</taxon>
        <taxon>Chitinophaga</taxon>
    </lineage>
</organism>
<keyword evidence="2" id="KW-1185">Reference proteome</keyword>
<dbReference type="AlphaFoldDB" id="A0A6B9ZBT2"/>
<accession>A0A6B9ZBT2</accession>
<gene>
    <name evidence="1" type="ORF">GWR21_00135</name>
</gene>
<sequence length="331" mass="36709">MGEYRYGFNGKENDNEVKGEGNQQDYGFRIYDPRIGKFLSVDPLTPKYPGLTPYQFASNRVIDGVDLDGLEYVKRFPNFEYTGEWYDYISAIDNGAINVINIVPDFWNSAVFTYQSIRGGTYGQDLKKDFQDVGNGVKSLGTQLWNNPLGTLTSPQALEFGTSIYLAGKLPIITKNVASTVANSSTKVAELAFNNFGRAIEIREAASKIDFVRNIFGIKTTRNIALLEGEIEGIKINQIGVSGPEEVQGIAPIPKSRVFKTIEAKGYERMLDSEVKVLENFVNGHPDRSIRGSLTLTSERAFCESCSGVVEQFKEMYPNVQVSVVNGIGKK</sequence>
<dbReference type="RefSeq" id="WP_162329758.1">
    <property type="nucleotide sequence ID" value="NZ_CP048113.1"/>
</dbReference>
<dbReference type="Gene3D" id="2.180.10.10">
    <property type="entry name" value="RHS repeat-associated core"/>
    <property type="match status" value="1"/>
</dbReference>
<evidence type="ECO:0000313" key="2">
    <source>
        <dbReference type="Proteomes" id="UP000476411"/>
    </source>
</evidence>
<dbReference type="Proteomes" id="UP000476411">
    <property type="component" value="Chromosome"/>
</dbReference>
<protein>
    <recommendedName>
        <fullName evidence="3">RHS repeat-associated core domain-containing protein</fullName>
    </recommendedName>
</protein>
<dbReference type="Pfam" id="PF14424">
    <property type="entry name" value="Toxin-deaminase"/>
    <property type="match status" value="1"/>
</dbReference>
<proteinExistence type="predicted"/>
<dbReference type="KEGG" id="chih:GWR21_00135"/>